<evidence type="ECO:0000313" key="1">
    <source>
        <dbReference type="EMBL" id="JAD34895.1"/>
    </source>
</evidence>
<sequence length="51" mass="5776">MIWSVDTGLGVTEQVNITDRFLDWLDMLKLGSPSNRVRNLLISFSHARKGS</sequence>
<dbReference type="AlphaFoldDB" id="A0A0A8ZDR9"/>
<accession>A0A0A8ZDR9</accession>
<proteinExistence type="predicted"/>
<reference evidence="1" key="1">
    <citation type="submission" date="2014-09" db="EMBL/GenBank/DDBJ databases">
        <authorList>
            <person name="Magalhaes I.L.F."/>
            <person name="Oliveira U."/>
            <person name="Santos F.R."/>
            <person name="Vidigal T.H.D.A."/>
            <person name="Brescovit A.D."/>
            <person name="Santos A.J."/>
        </authorList>
    </citation>
    <scope>NUCLEOTIDE SEQUENCE</scope>
    <source>
        <tissue evidence="1">Shoot tissue taken approximately 20 cm above the soil surface</tissue>
    </source>
</reference>
<reference evidence="1" key="2">
    <citation type="journal article" date="2015" name="Data Brief">
        <title>Shoot transcriptome of the giant reed, Arundo donax.</title>
        <authorList>
            <person name="Barrero R.A."/>
            <person name="Guerrero F.D."/>
            <person name="Moolhuijzen P."/>
            <person name="Goolsby J.A."/>
            <person name="Tidwell J."/>
            <person name="Bellgard S.E."/>
            <person name="Bellgard M.I."/>
        </authorList>
    </citation>
    <scope>NUCLEOTIDE SEQUENCE</scope>
    <source>
        <tissue evidence="1">Shoot tissue taken approximately 20 cm above the soil surface</tissue>
    </source>
</reference>
<name>A0A0A8ZDR9_ARUDO</name>
<protein>
    <submittedName>
        <fullName evidence="1">Uncharacterized protein</fullName>
    </submittedName>
</protein>
<organism evidence="1">
    <name type="scientific">Arundo donax</name>
    <name type="common">Giant reed</name>
    <name type="synonym">Donax arundinaceus</name>
    <dbReference type="NCBI Taxonomy" id="35708"/>
    <lineage>
        <taxon>Eukaryota</taxon>
        <taxon>Viridiplantae</taxon>
        <taxon>Streptophyta</taxon>
        <taxon>Embryophyta</taxon>
        <taxon>Tracheophyta</taxon>
        <taxon>Spermatophyta</taxon>
        <taxon>Magnoliopsida</taxon>
        <taxon>Liliopsida</taxon>
        <taxon>Poales</taxon>
        <taxon>Poaceae</taxon>
        <taxon>PACMAD clade</taxon>
        <taxon>Arundinoideae</taxon>
        <taxon>Arundineae</taxon>
        <taxon>Arundo</taxon>
    </lineage>
</organism>
<dbReference type="EMBL" id="GBRH01263000">
    <property type="protein sequence ID" value="JAD34895.1"/>
    <property type="molecule type" value="Transcribed_RNA"/>
</dbReference>